<dbReference type="GO" id="GO:0016405">
    <property type="term" value="F:CoA-ligase activity"/>
    <property type="evidence" value="ECO:0007669"/>
    <property type="project" value="TreeGrafter"/>
</dbReference>
<reference evidence="3" key="1">
    <citation type="submission" date="2023-04" db="EMBL/GenBank/DDBJ databases">
        <title>Aspergillus oryzae NBRC 4228.</title>
        <authorList>
            <person name="Ichikawa N."/>
            <person name="Sato H."/>
            <person name="Tonouchi N."/>
        </authorList>
    </citation>
    <scope>NUCLEOTIDE SEQUENCE</scope>
    <source>
        <strain evidence="3">NBRC 4228</strain>
    </source>
</reference>
<evidence type="ECO:0000313" key="3">
    <source>
        <dbReference type="EMBL" id="GMG37078.1"/>
    </source>
</evidence>
<feature type="domain" description="AMP-dependent synthetase/ligase" evidence="2">
    <location>
        <begin position="45"/>
        <end position="137"/>
    </location>
</feature>
<evidence type="ECO:0000256" key="1">
    <source>
        <dbReference type="SAM" id="Phobius"/>
    </source>
</evidence>
<keyword evidence="1" id="KW-0812">Transmembrane</keyword>
<keyword evidence="1" id="KW-0472">Membrane</keyword>
<evidence type="ECO:0000259" key="2">
    <source>
        <dbReference type="Pfam" id="PF00501"/>
    </source>
</evidence>
<dbReference type="Pfam" id="PF00501">
    <property type="entry name" value="AMP-binding"/>
    <property type="match status" value="1"/>
</dbReference>
<dbReference type="InterPro" id="IPR000873">
    <property type="entry name" value="AMP-dep_synth/lig_dom"/>
</dbReference>
<sequence>MPYKSRWRVDVHDTHLASILLISPTAPLSKTDRCSLDAERLDTHYSTTHDLRLWSQRFAAGLRKSGLRPGDRVLMFPGDDLFFPVVFMGIIMAGGIFTGANPMSVPRELAYQLEDSGATYIICARASLDTAIEAARLVDLSRDKVFVFDNTLCDGHGVGERPVVTGAS</sequence>
<evidence type="ECO:0000313" key="4">
    <source>
        <dbReference type="Proteomes" id="UP001165205"/>
    </source>
</evidence>
<proteinExistence type="predicted"/>
<dbReference type="Gene3D" id="3.40.50.980">
    <property type="match status" value="1"/>
</dbReference>
<dbReference type="SUPFAM" id="SSF56801">
    <property type="entry name" value="Acetyl-CoA synthetase-like"/>
    <property type="match status" value="1"/>
</dbReference>
<name>A0AAN4YUN2_ASPOZ</name>
<dbReference type="AlphaFoldDB" id="A0AAN4YUN2"/>
<dbReference type="EMBL" id="BSYA01000224">
    <property type="protein sequence ID" value="GMG37078.1"/>
    <property type="molecule type" value="Genomic_DNA"/>
</dbReference>
<organism evidence="3 4">
    <name type="scientific">Aspergillus oryzae</name>
    <name type="common">Yellow koji mold</name>
    <dbReference type="NCBI Taxonomy" id="5062"/>
    <lineage>
        <taxon>Eukaryota</taxon>
        <taxon>Fungi</taxon>
        <taxon>Dikarya</taxon>
        <taxon>Ascomycota</taxon>
        <taxon>Pezizomycotina</taxon>
        <taxon>Eurotiomycetes</taxon>
        <taxon>Eurotiomycetidae</taxon>
        <taxon>Eurotiales</taxon>
        <taxon>Aspergillaceae</taxon>
        <taxon>Aspergillus</taxon>
        <taxon>Aspergillus subgen. Circumdati</taxon>
    </lineage>
</organism>
<dbReference type="PANTHER" id="PTHR24096">
    <property type="entry name" value="LONG-CHAIN-FATTY-ACID--COA LIGASE"/>
    <property type="match status" value="1"/>
</dbReference>
<dbReference type="Proteomes" id="UP001165205">
    <property type="component" value="Unassembled WGS sequence"/>
</dbReference>
<comment type="caution">
    <text evidence="3">The sequence shown here is derived from an EMBL/GenBank/DDBJ whole genome shotgun (WGS) entry which is preliminary data.</text>
</comment>
<keyword evidence="1" id="KW-1133">Transmembrane helix</keyword>
<gene>
    <name evidence="3" type="ORF">Aory04_001200900</name>
</gene>
<feature type="transmembrane region" description="Helical" evidence="1">
    <location>
        <begin position="81"/>
        <end position="100"/>
    </location>
</feature>
<dbReference type="PANTHER" id="PTHR24096:SF424">
    <property type="entry name" value="ACETYL-COA SYNTHETASE-LIKE PROTEIN-RELATED"/>
    <property type="match status" value="1"/>
</dbReference>
<accession>A0AAN4YUN2</accession>
<protein>
    <submittedName>
        <fullName evidence="3">Unnamed protein product</fullName>
    </submittedName>
</protein>